<keyword evidence="3" id="KW-0732">Signal</keyword>
<feature type="region of interest" description="Disordered" evidence="1">
    <location>
        <begin position="42"/>
        <end position="77"/>
    </location>
</feature>
<dbReference type="InterPro" id="IPR013424">
    <property type="entry name" value="Ice-binding_C"/>
</dbReference>
<dbReference type="AlphaFoldDB" id="A0A538UD05"/>
<dbReference type="EMBL" id="VBPB01000043">
    <property type="protein sequence ID" value="TMQ73776.1"/>
    <property type="molecule type" value="Genomic_DNA"/>
</dbReference>
<evidence type="ECO:0000259" key="4">
    <source>
        <dbReference type="Pfam" id="PF07589"/>
    </source>
</evidence>
<proteinExistence type="predicted"/>
<evidence type="ECO:0000313" key="6">
    <source>
        <dbReference type="Proteomes" id="UP000319771"/>
    </source>
</evidence>
<feature type="signal peptide" evidence="3">
    <location>
        <begin position="1"/>
        <end position="21"/>
    </location>
</feature>
<gene>
    <name evidence="5" type="ORF">E6K81_03005</name>
</gene>
<evidence type="ECO:0000256" key="3">
    <source>
        <dbReference type="SAM" id="SignalP"/>
    </source>
</evidence>
<dbReference type="Proteomes" id="UP000319771">
    <property type="component" value="Unassembled WGS sequence"/>
</dbReference>
<name>A0A538UD05_UNCEI</name>
<dbReference type="NCBIfam" id="TIGR02595">
    <property type="entry name" value="PEP_CTERM"/>
    <property type="match status" value="1"/>
</dbReference>
<dbReference type="Pfam" id="PF07589">
    <property type="entry name" value="PEP-CTERM"/>
    <property type="match status" value="1"/>
</dbReference>
<sequence length="99" mass="10093">MSKRVLTLLVLMALAATPAFAYVQPGTFVGSDKSMGLLPPSPISLNDVSDPPGVTGIIAPSESPVTDGASAPVPEPGTMAMASMGLMALGATLRRRRGR</sequence>
<accession>A0A538UD05</accession>
<evidence type="ECO:0000256" key="1">
    <source>
        <dbReference type="SAM" id="MobiDB-lite"/>
    </source>
</evidence>
<keyword evidence="2" id="KW-1133">Transmembrane helix</keyword>
<keyword evidence="2" id="KW-0812">Transmembrane</keyword>
<dbReference type="InterPro" id="IPR017756">
    <property type="entry name" value="TM_Gly-Cys-Arg_CS"/>
</dbReference>
<organism evidence="5 6">
    <name type="scientific">Eiseniibacteriota bacterium</name>
    <dbReference type="NCBI Taxonomy" id="2212470"/>
    <lineage>
        <taxon>Bacteria</taxon>
        <taxon>Candidatus Eiseniibacteriota</taxon>
    </lineage>
</organism>
<protein>
    <submittedName>
        <fullName evidence="5">PEP-CTERM sorting domain-containing protein</fullName>
    </submittedName>
</protein>
<feature type="domain" description="Ice-binding protein C-terminal" evidence="4">
    <location>
        <begin position="72"/>
        <end position="96"/>
    </location>
</feature>
<reference evidence="5 6" key="1">
    <citation type="journal article" date="2019" name="Nat. Microbiol.">
        <title>Mediterranean grassland soil C-N compound turnover is dependent on rainfall and depth, and is mediated by genomically divergent microorganisms.</title>
        <authorList>
            <person name="Diamond S."/>
            <person name="Andeer P.F."/>
            <person name="Li Z."/>
            <person name="Crits-Christoph A."/>
            <person name="Burstein D."/>
            <person name="Anantharaman K."/>
            <person name="Lane K.R."/>
            <person name="Thomas B.C."/>
            <person name="Pan C."/>
            <person name="Northen T.R."/>
            <person name="Banfield J.F."/>
        </authorList>
    </citation>
    <scope>NUCLEOTIDE SEQUENCE [LARGE SCALE GENOMIC DNA]</scope>
    <source>
        <strain evidence="5">WS_11</strain>
    </source>
</reference>
<keyword evidence="2" id="KW-0472">Membrane</keyword>
<feature type="transmembrane region" description="Helical" evidence="2">
    <location>
        <begin position="76"/>
        <end position="93"/>
    </location>
</feature>
<evidence type="ECO:0000313" key="5">
    <source>
        <dbReference type="EMBL" id="TMQ73776.1"/>
    </source>
</evidence>
<comment type="caution">
    <text evidence="5">The sequence shown here is derived from an EMBL/GenBank/DDBJ whole genome shotgun (WGS) entry which is preliminary data.</text>
</comment>
<dbReference type="NCBIfam" id="TIGR03382">
    <property type="entry name" value="GC_trans_RRR"/>
    <property type="match status" value="1"/>
</dbReference>
<evidence type="ECO:0000256" key="2">
    <source>
        <dbReference type="SAM" id="Phobius"/>
    </source>
</evidence>
<feature type="chain" id="PRO_5022037966" evidence="3">
    <location>
        <begin position="22"/>
        <end position="99"/>
    </location>
</feature>